<dbReference type="PANTHER" id="PTHR27007">
    <property type="match status" value="1"/>
</dbReference>
<feature type="binding site" evidence="22">
    <location>
        <position position="363"/>
    </location>
    <ligand>
        <name>ATP</name>
        <dbReference type="ChEBI" id="CHEBI:30616"/>
    </ligand>
</feature>
<dbReference type="PROSITE" id="PS00108">
    <property type="entry name" value="PROTEIN_KINASE_ST"/>
    <property type="match status" value="1"/>
</dbReference>
<name>A0A2C9URT0_MANES</name>
<dbReference type="InterPro" id="IPR011009">
    <property type="entry name" value="Kinase-like_dom_sf"/>
</dbReference>
<dbReference type="PROSITE" id="PS00308">
    <property type="entry name" value="LECTIN_LEGUME_ALPHA"/>
    <property type="match status" value="1"/>
</dbReference>
<evidence type="ECO:0000256" key="6">
    <source>
        <dbReference type="ARBA" id="ARBA00022527"/>
    </source>
</evidence>
<evidence type="ECO:0000256" key="13">
    <source>
        <dbReference type="ARBA" id="ARBA00022821"/>
    </source>
</evidence>
<accession>A0A2C9URT0</accession>
<organism evidence="26">
    <name type="scientific">Manihot esculenta</name>
    <name type="common">Cassava</name>
    <name type="synonym">Jatropha manihot</name>
    <dbReference type="NCBI Taxonomy" id="3983"/>
    <lineage>
        <taxon>Eukaryota</taxon>
        <taxon>Viridiplantae</taxon>
        <taxon>Streptophyta</taxon>
        <taxon>Embryophyta</taxon>
        <taxon>Tracheophyta</taxon>
        <taxon>Spermatophyta</taxon>
        <taxon>Magnoliopsida</taxon>
        <taxon>eudicotyledons</taxon>
        <taxon>Gunneridae</taxon>
        <taxon>Pentapetalae</taxon>
        <taxon>rosids</taxon>
        <taxon>fabids</taxon>
        <taxon>Malpighiales</taxon>
        <taxon>Euphorbiaceae</taxon>
        <taxon>Crotonoideae</taxon>
        <taxon>Manihoteae</taxon>
        <taxon>Manihot</taxon>
    </lineage>
</organism>
<dbReference type="PROSITE" id="PS50011">
    <property type="entry name" value="PROTEIN_KINASE_DOM"/>
    <property type="match status" value="1"/>
</dbReference>
<keyword evidence="5" id="KW-1003">Cell membrane</keyword>
<dbReference type="FunFam" id="3.30.200.20:FF:000168">
    <property type="entry name" value="L-type lectin-domain containing receptor kinase IX.1"/>
    <property type="match status" value="1"/>
</dbReference>
<dbReference type="Pfam" id="PF00139">
    <property type="entry name" value="Lectin_legB"/>
    <property type="match status" value="1"/>
</dbReference>
<dbReference type="Pfam" id="PF00069">
    <property type="entry name" value="Pkinase"/>
    <property type="match status" value="1"/>
</dbReference>
<evidence type="ECO:0000256" key="18">
    <source>
        <dbReference type="ARBA" id="ARBA00023180"/>
    </source>
</evidence>
<dbReference type="Gene3D" id="1.10.510.10">
    <property type="entry name" value="Transferase(Phosphotransferase) domain 1"/>
    <property type="match status" value="1"/>
</dbReference>
<dbReference type="Gene3D" id="3.30.200.20">
    <property type="entry name" value="Phosphorylase Kinase, domain 1"/>
    <property type="match status" value="1"/>
</dbReference>
<evidence type="ECO:0000256" key="23">
    <source>
        <dbReference type="SAM" id="Phobius"/>
    </source>
</evidence>
<dbReference type="GO" id="GO:0030246">
    <property type="term" value="F:carbohydrate binding"/>
    <property type="evidence" value="ECO:0007669"/>
    <property type="project" value="UniProtKB-KW"/>
</dbReference>
<dbReference type="SMART" id="SM00220">
    <property type="entry name" value="S_TKc"/>
    <property type="match status" value="1"/>
</dbReference>
<dbReference type="InterPro" id="IPR001220">
    <property type="entry name" value="Legume_lectin_dom"/>
</dbReference>
<keyword evidence="12" id="KW-0418">Kinase</keyword>
<dbReference type="FunFam" id="2.60.120.200:FF:000103">
    <property type="entry name" value="L-type lectin-domain containing receptor kinase IX.1"/>
    <property type="match status" value="1"/>
</dbReference>
<keyword evidence="7" id="KW-0808">Transferase</keyword>
<comment type="function">
    <text evidence="20">Promotes hydrogen peroxide H(2)O(2) production and cell death.</text>
</comment>
<keyword evidence="6" id="KW-0723">Serine/threonine-protein kinase</keyword>
<comment type="similarity">
    <text evidence="3">In the N-terminal section; belongs to the leguminous lectin family.</text>
</comment>
<proteinExistence type="inferred from homology"/>
<feature type="signal peptide" evidence="24">
    <location>
        <begin position="1"/>
        <end position="18"/>
    </location>
</feature>
<evidence type="ECO:0000256" key="22">
    <source>
        <dbReference type="PROSITE-ProRule" id="PRU10141"/>
    </source>
</evidence>
<dbReference type="OrthoDB" id="4062651at2759"/>
<dbReference type="InterPro" id="IPR000985">
    <property type="entry name" value="Lectin_LegA_CS"/>
</dbReference>
<dbReference type="SUPFAM" id="SSF56112">
    <property type="entry name" value="Protein kinase-like (PK-like)"/>
    <property type="match status" value="1"/>
</dbReference>
<evidence type="ECO:0000256" key="19">
    <source>
        <dbReference type="ARBA" id="ARBA00058054"/>
    </source>
</evidence>
<comment type="similarity">
    <text evidence="2">Belongs to the leguminous lectin family.</text>
</comment>
<dbReference type="InterPro" id="IPR013320">
    <property type="entry name" value="ConA-like_dom_sf"/>
</dbReference>
<evidence type="ECO:0000256" key="16">
    <source>
        <dbReference type="ARBA" id="ARBA00023136"/>
    </source>
</evidence>
<dbReference type="InterPro" id="IPR017441">
    <property type="entry name" value="Protein_kinase_ATP_BS"/>
</dbReference>
<gene>
    <name evidence="26" type="ORF">MANES_13G103400</name>
</gene>
<evidence type="ECO:0000256" key="7">
    <source>
        <dbReference type="ARBA" id="ARBA00022679"/>
    </source>
</evidence>
<comment type="similarity">
    <text evidence="4">In the C-terminal section; belongs to the protein kinase superfamily. Ser/Thr protein kinase family.</text>
</comment>
<evidence type="ECO:0000256" key="11">
    <source>
        <dbReference type="ARBA" id="ARBA00022741"/>
    </source>
</evidence>
<dbReference type="GO" id="GO:0005886">
    <property type="term" value="C:plasma membrane"/>
    <property type="evidence" value="ECO:0000318"/>
    <property type="project" value="GO_Central"/>
</dbReference>
<dbReference type="GO" id="GO:0009626">
    <property type="term" value="P:plant-type hypersensitive response"/>
    <property type="evidence" value="ECO:0007669"/>
    <property type="project" value="UniProtKB-ARBA"/>
</dbReference>
<comment type="subunit">
    <text evidence="21">Interacts with ABCG40.</text>
</comment>
<keyword evidence="10" id="KW-0430">Lectin</keyword>
<evidence type="ECO:0000259" key="25">
    <source>
        <dbReference type="PROSITE" id="PS50011"/>
    </source>
</evidence>
<feature type="domain" description="Protein kinase" evidence="25">
    <location>
        <begin position="333"/>
        <end position="611"/>
    </location>
</feature>
<keyword evidence="8 23" id="KW-0812">Transmembrane</keyword>
<protein>
    <recommendedName>
        <fullName evidence="25">Protein kinase domain-containing protein</fullName>
    </recommendedName>
</protein>
<evidence type="ECO:0000313" key="26">
    <source>
        <dbReference type="EMBL" id="OAY33518.1"/>
    </source>
</evidence>
<evidence type="ECO:0000256" key="9">
    <source>
        <dbReference type="ARBA" id="ARBA00022729"/>
    </source>
</evidence>
<evidence type="ECO:0000256" key="15">
    <source>
        <dbReference type="ARBA" id="ARBA00022989"/>
    </source>
</evidence>
<evidence type="ECO:0000256" key="8">
    <source>
        <dbReference type="ARBA" id="ARBA00022692"/>
    </source>
</evidence>
<evidence type="ECO:0000256" key="12">
    <source>
        <dbReference type="ARBA" id="ARBA00022777"/>
    </source>
</evidence>
<evidence type="ECO:0000256" key="20">
    <source>
        <dbReference type="ARBA" id="ARBA00058818"/>
    </source>
</evidence>
<evidence type="ECO:0000256" key="1">
    <source>
        <dbReference type="ARBA" id="ARBA00004251"/>
    </source>
</evidence>
<feature type="transmembrane region" description="Helical" evidence="23">
    <location>
        <begin position="268"/>
        <end position="288"/>
    </location>
</feature>
<keyword evidence="11 22" id="KW-0547">Nucleotide-binding</keyword>
<keyword evidence="16 23" id="KW-0472">Membrane</keyword>
<keyword evidence="9 24" id="KW-0732">Signal</keyword>
<feature type="chain" id="PRO_5012203513" description="Protein kinase domain-containing protein" evidence="24">
    <location>
        <begin position="19"/>
        <end position="643"/>
    </location>
</feature>
<keyword evidence="13" id="KW-0611">Plant defense</keyword>
<dbReference type="EMBL" id="CM004399">
    <property type="protein sequence ID" value="OAY33518.1"/>
    <property type="molecule type" value="Genomic_DNA"/>
</dbReference>
<evidence type="ECO:0000256" key="4">
    <source>
        <dbReference type="ARBA" id="ARBA00010217"/>
    </source>
</evidence>
<sequence length="643" mass="71887">MDLLFFFFSLLVLPSADSLNFKLTRFDSDVNSIIYRGDAEPAAGAVELISSFTYTCRVGRVTHAERVRIWDSSSGQLSNFTTHFSFIIDTQGRSAYGHGIAFFLAPVGSDIPLNSAGGFLGLYNTSTYENSSQNQMVHVEFDSFSDSDWDTEPAGHVGINNNSLSSAAHTPWNASFHSGDTADVRITYDAITKNLSVSWSYQETSNPLENSSLSYIIDLMKILPEWVNIGFSSATGSYLERNKLLSWEFSSTLEVKDTNESISKRIRVIVGVAVSVCVLTFGVILTSWRRRKQALTKKDGEKINLTSINEDLERRAGPRRFSYEELVSATNNFSNERMLGKGGFGAVYKGYLVEMDLAIAVKKISRGSKQGRKEYVTEVKTIGLLRHRNLVQLLGWCHENGEFLLVYEFMPKGSLDAHLFSKKSPLNWAARYKISLGLASALLYLHEEWDQCVVHRDVKSSNVMLDANFNAKLGDFGLAKLTDHELGPQTTGLAGTLGYMAPEYITTRRASKESDVYSYGVVALEIGSGRRAIDHIEEEHEMSLLEWIWELYGRNKLHVAIDKSLHMDYDQKQIECLMIVGLWCTHPDHHLRPSIRQAIQVLNFEAPVPNLPAKMPVPMYSVQVNNANSGEAFITNSSIALGR</sequence>
<reference evidence="26" key="1">
    <citation type="submission" date="2016-02" db="EMBL/GenBank/DDBJ databases">
        <title>WGS assembly of Manihot esculenta.</title>
        <authorList>
            <person name="Bredeson J.V."/>
            <person name="Prochnik S.E."/>
            <person name="Lyons J.B."/>
            <person name="Schmutz J."/>
            <person name="Grimwood J."/>
            <person name="Vrebalov J."/>
            <person name="Bart R.S."/>
            <person name="Amuge T."/>
            <person name="Ferguson M.E."/>
            <person name="Green R."/>
            <person name="Putnam N."/>
            <person name="Stites J."/>
            <person name="Rounsley S."/>
            <person name="Rokhsar D.S."/>
        </authorList>
    </citation>
    <scope>NUCLEOTIDE SEQUENCE [LARGE SCALE GENOMIC DNA]</scope>
    <source>
        <tissue evidence="26">Leaf</tissue>
    </source>
</reference>
<keyword evidence="17" id="KW-0675">Receptor</keyword>
<dbReference type="AlphaFoldDB" id="A0A2C9URT0"/>
<evidence type="ECO:0000256" key="17">
    <source>
        <dbReference type="ARBA" id="ARBA00023170"/>
    </source>
</evidence>
<keyword evidence="15 23" id="KW-1133">Transmembrane helix</keyword>
<evidence type="ECO:0000256" key="14">
    <source>
        <dbReference type="ARBA" id="ARBA00022840"/>
    </source>
</evidence>
<dbReference type="InterPro" id="IPR008271">
    <property type="entry name" value="Ser/Thr_kinase_AS"/>
</dbReference>
<dbReference type="InterPro" id="IPR050528">
    <property type="entry name" value="L-type_Lectin-RKs"/>
</dbReference>
<keyword evidence="18" id="KW-0325">Glycoprotein</keyword>
<evidence type="ECO:0000256" key="24">
    <source>
        <dbReference type="SAM" id="SignalP"/>
    </source>
</evidence>
<dbReference type="SUPFAM" id="SSF49899">
    <property type="entry name" value="Concanavalin A-like lectins/glucanases"/>
    <property type="match status" value="1"/>
</dbReference>
<dbReference type="PROSITE" id="PS00107">
    <property type="entry name" value="PROTEIN_KINASE_ATP"/>
    <property type="match status" value="1"/>
</dbReference>
<evidence type="ECO:0000256" key="21">
    <source>
        <dbReference type="ARBA" id="ARBA00063357"/>
    </source>
</evidence>
<dbReference type="CDD" id="cd06899">
    <property type="entry name" value="lectin_legume_LecRK_Arcelin_ConA"/>
    <property type="match status" value="1"/>
</dbReference>
<dbReference type="GO" id="GO:0002229">
    <property type="term" value="P:defense response to oomycetes"/>
    <property type="evidence" value="ECO:0007669"/>
    <property type="project" value="UniProtKB-ARBA"/>
</dbReference>
<comment type="function">
    <text evidence="19">Involved in resistance response to the pathogenic oomycetes Phytophthora infestans and Phytophthora capsici.</text>
</comment>
<dbReference type="CDD" id="cd14066">
    <property type="entry name" value="STKc_IRAK"/>
    <property type="match status" value="1"/>
</dbReference>
<evidence type="ECO:0000256" key="2">
    <source>
        <dbReference type="ARBA" id="ARBA00007606"/>
    </source>
</evidence>
<dbReference type="FunFam" id="1.10.510.10:FF:000240">
    <property type="entry name" value="Lectin-domain containing receptor kinase A4.3"/>
    <property type="match status" value="1"/>
</dbReference>
<dbReference type="Gene3D" id="2.60.120.200">
    <property type="match status" value="1"/>
</dbReference>
<dbReference type="GO" id="GO:0004674">
    <property type="term" value="F:protein serine/threonine kinase activity"/>
    <property type="evidence" value="ECO:0007669"/>
    <property type="project" value="UniProtKB-KW"/>
</dbReference>
<evidence type="ECO:0000256" key="10">
    <source>
        <dbReference type="ARBA" id="ARBA00022734"/>
    </source>
</evidence>
<dbReference type="GO" id="GO:0005524">
    <property type="term" value="F:ATP binding"/>
    <property type="evidence" value="ECO:0007669"/>
    <property type="project" value="UniProtKB-UniRule"/>
</dbReference>
<evidence type="ECO:0000256" key="3">
    <source>
        <dbReference type="ARBA" id="ARBA00008536"/>
    </source>
</evidence>
<evidence type="ECO:0000256" key="5">
    <source>
        <dbReference type="ARBA" id="ARBA00022475"/>
    </source>
</evidence>
<dbReference type="InterPro" id="IPR000719">
    <property type="entry name" value="Prot_kinase_dom"/>
</dbReference>
<keyword evidence="14 22" id="KW-0067">ATP-binding</keyword>
<comment type="subcellular location">
    <subcellularLocation>
        <location evidence="1">Cell membrane</location>
        <topology evidence="1">Single-pass type I membrane protein</topology>
    </subcellularLocation>
</comment>